<sequence length="222" mass="24952">MTKKYTAEEAKSLILDVSTELFIEKGYEKTSISDIVKGLDGLTKGAVYHHYASKDEIIDAVVRRFIPNETALTEIMEKDKLNGLEKIQALLFEGMFNSEASQSRILSFTLLDNPKFFSMYIRTTNEIMAPLVETCLIEGNSDGSVTVAQPKQMAELAILILSTWFIQALFPNTAETFFEKIMAAKTMLENTGMPIINDGFLEKLDQQIMLKVAELNDQTTEN</sequence>
<dbReference type="InterPro" id="IPR050624">
    <property type="entry name" value="HTH-type_Tx_Regulator"/>
</dbReference>
<dbReference type="PANTHER" id="PTHR43479:SF11">
    <property type="entry name" value="ACREF_ENVCD OPERON REPRESSOR-RELATED"/>
    <property type="match status" value="1"/>
</dbReference>
<name>A0A0U2IUU1_9ENTE</name>
<accession>A0A0U2IUU1</accession>
<dbReference type="InterPro" id="IPR001647">
    <property type="entry name" value="HTH_TetR"/>
</dbReference>
<feature type="DNA-binding region" description="H-T-H motif" evidence="2">
    <location>
        <begin position="32"/>
        <end position="51"/>
    </location>
</feature>
<dbReference type="Pfam" id="PF00440">
    <property type="entry name" value="TetR_N"/>
    <property type="match status" value="1"/>
</dbReference>
<evidence type="ECO:0000256" key="2">
    <source>
        <dbReference type="PROSITE-ProRule" id="PRU00335"/>
    </source>
</evidence>
<dbReference type="PANTHER" id="PTHR43479">
    <property type="entry name" value="ACREF/ENVCD OPERON REPRESSOR-RELATED"/>
    <property type="match status" value="1"/>
</dbReference>
<keyword evidence="1 2" id="KW-0238">DNA-binding</keyword>
<dbReference type="Proteomes" id="UP000067523">
    <property type="component" value="Chromosome"/>
</dbReference>
<proteinExistence type="predicted"/>
<dbReference type="PROSITE" id="PS50977">
    <property type="entry name" value="HTH_TETR_2"/>
    <property type="match status" value="1"/>
</dbReference>
<dbReference type="STRING" id="118060.ATZ35_15125"/>
<keyword evidence="5" id="KW-1185">Reference proteome</keyword>
<dbReference type="SUPFAM" id="SSF46689">
    <property type="entry name" value="Homeodomain-like"/>
    <property type="match status" value="1"/>
</dbReference>
<feature type="domain" description="HTH tetR-type" evidence="3">
    <location>
        <begin position="8"/>
        <end position="69"/>
    </location>
</feature>
<protein>
    <submittedName>
        <fullName evidence="4">TetR family transcriptional regulator</fullName>
    </submittedName>
</protein>
<evidence type="ECO:0000259" key="3">
    <source>
        <dbReference type="PROSITE" id="PS50977"/>
    </source>
</evidence>
<organism evidence="4 5">
    <name type="scientific">Enterococcus rotai</name>
    <dbReference type="NCBI Taxonomy" id="118060"/>
    <lineage>
        <taxon>Bacteria</taxon>
        <taxon>Bacillati</taxon>
        <taxon>Bacillota</taxon>
        <taxon>Bacilli</taxon>
        <taxon>Lactobacillales</taxon>
        <taxon>Enterococcaceae</taxon>
        <taxon>Enterococcus</taxon>
    </lineage>
</organism>
<dbReference type="KEGG" id="erx:ATZ35_15125"/>
<evidence type="ECO:0000313" key="4">
    <source>
        <dbReference type="EMBL" id="ALS38430.1"/>
    </source>
</evidence>
<dbReference type="InterPro" id="IPR009057">
    <property type="entry name" value="Homeodomain-like_sf"/>
</dbReference>
<dbReference type="RefSeq" id="WP_208927989.1">
    <property type="nucleotide sequence ID" value="NZ_CP013655.1"/>
</dbReference>
<dbReference type="EMBL" id="CP013655">
    <property type="protein sequence ID" value="ALS38430.1"/>
    <property type="molecule type" value="Genomic_DNA"/>
</dbReference>
<reference evidence="5" key="1">
    <citation type="submission" date="2015-12" db="EMBL/GenBank/DDBJ databases">
        <authorList>
            <person name="Lauer A."/>
            <person name="Humrighouse B."/>
            <person name="Loparev V."/>
            <person name="Shewmaker P.L."/>
            <person name="Whitney A.M."/>
            <person name="McLaughlin R.W."/>
        </authorList>
    </citation>
    <scope>NUCLEOTIDE SEQUENCE [LARGE SCALE GENOMIC DNA]</scope>
    <source>
        <strain evidence="5">LMG 26678</strain>
    </source>
</reference>
<dbReference type="AlphaFoldDB" id="A0A0U2IUU1"/>
<gene>
    <name evidence="4" type="ORF">ATZ35_15125</name>
</gene>
<dbReference type="GO" id="GO:0003677">
    <property type="term" value="F:DNA binding"/>
    <property type="evidence" value="ECO:0007669"/>
    <property type="project" value="UniProtKB-UniRule"/>
</dbReference>
<dbReference type="Gene3D" id="1.10.357.10">
    <property type="entry name" value="Tetracycline Repressor, domain 2"/>
    <property type="match status" value="1"/>
</dbReference>
<evidence type="ECO:0000256" key="1">
    <source>
        <dbReference type="ARBA" id="ARBA00023125"/>
    </source>
</evidence>
<evidence type="ECO:0000313" key="5">
    <source>
        <dbReference type="Proteomes" id="UP000067523"/>
    </source>
</evidence>